<name>A0A917W2J2_9ACTN</name>
<comment type="caution">
    <text evidence="2">The sequence shown here is derived from an EMBL/GenBank/DDBJ whole genome shotgun (WGS) entry which is preliminary data.</text>
</comment>
<proteinExistence type="predicted"/>
<feature type="transmembrane region" description="Helical" evidence="1">
    <location>
        <begin position="40"/>
        <end position="59"/>
    </location>
</feature>
<keyword evidence="1" id="KW-1133">Transmembrane helix</keyword>
<dbReference type="EMBL" id="BMMZ01000002">
    <property type="protein sequence ID" value="GGL55501.1"/>
    <property type="molecule type" value="Genomic_DNA"/>
</dbReference>
<dbReference type="AlphaFoldDB" id="A0A917W2J2"/>
<evidence type="ECO:0000313" key="3">
    <source>
        <dbReference type="Proteomes" id="UP000613840"/>
    </source>
</evidence>
<reference evidence="2" key="2">
    <citation type="submission" date="2020-09" db="EMBL/GenBank/DDBJ databases">
        <authorList>
            <person name="Sun Q."/>
            <person name="Zhou Y."/>
        </authorList>
    </citation>
    <scope>NUCLEOTIDE SEQUENCE</scope>
    <source>
        <strain evidence="2">CGMCC 4.7306</strain>
    </source>
</reference>
<sequence length="96" mass="10476">MRASASVGESQGMAVLSYLVGGVLVYGALGWLGWHFLGQLWMVPTGIVLGMGLSVLLIVRRYARADIMSAQIDDLVAERKRQQEQWSALARKQGDA</sequence>
<keyword evidence="3" id="KW-1185">Reference proteome</keyword>
<protein>
    <submittedName>
        <fullName evidence="2">Uncharacterized protein</fullName>
    </submittedName>
</protein>
<keyword evidence="1" id="KW-0472">Membrane</keyword>
<dbReference type="Proteomes" id="UP000613840">
    <property type="component" value="Unassembled WGS sequence"/>
</dbReference>
<keyword evidence="1" id="KW-0812">Transmembrane</keyword>
<reference evidence="2" key="1">
    <citation type="journal article" date="2014" name="Int. J. Syst. Evol. Microbiol.">
        <title>Complete genome sequence of Corynebacterium casei LMG S-19264T (=DSM 44701T), isolated from a smear-ripened cheese.</title>
        <authorList>
            <consortium name="US DOE Joint Genome Institute (JGI-PGF)"/>
            <person name="Walter F."/>
            <person name="Albersmeier A."/>
            <person name="Kalinowski J."/>
            <person name="Ruckert C."/>
        </authorList>
    </citation>
    <scope>NUCLEOTIDE SEQUENCE</scope>
    <source>
        <strain evidence="2">CGMCC 4.7306</strain>
    </source>
</reference>
<organism evidence="2 3">
    <name type="scientific">Microlunatus endophyticus</name>
    <dbReference type="NCBI Taxonomy" id="1716077"/>
    <lineage>
        <taxon>Bacteria</taxon>
        <taxon>Bacillati</taxon>
        <taxon>Actinomycetota</taxon>
        <taxon>Actinomycetes</taxon>
        <taxon>Propionibacteriales</taxon>
        <taxon>Propionibacteriaceae</taxon>
        <taxon>Microlunatus</taxon>
    </lineage>
</organism>
<evidence type="ECO:0000313" key="2">
    <source>
        <dbReference type="EMBL" id="GGL55501.1"/>
    </source>
</evidence>
<evidence type="ECO:0000256" key="1">
    <source>
        <dbReference type="SAM" id="Phobius"/>
    </source>
</evidence>
<accession>A0A917W2J2</accession>
<gene>
    <name evidence="2" type="ORF">GCM10011575_12360</name>
</gene>
<feature type="transmembrane region" description="Helical" evidence="1">
    <location>
        <begin position="12"/>
        <end position="34"/>
    </location>
</feature>